<dbReference type="Gene3D" id="3.30.70.270">
    <property type="match status" value="1"/>
</dbReference>
<comment type="caution">
    <text evidence="4">The sequence shown here is derived from an EMBL/GenBank/DDBJ whole genome shotgun (WGS) entry which is preliminary data.</text>
</comment>
<organism evidence="4 5">
    <name type="scientific">Roseateles puraquae</name>
    <dbReference type="NCBI Taxonomy" id="431059"/>
    <lineage>
        <taxon>Bacteria</taxon>
        <taxon>Pseudomonadati</taxon>
        <taxon>Pseudomonadota</taxon>
        <taxon>Betaproteobacteria</taxon>
        <taxon>Burkholderiales</taxon>
        <taxon>Sphaerotilaceae</taxon>
        <taxon>Roseateles</taxon>
    </lineage>
</organism>
<evidence type="ECO:0000313" key="4">
    <source>
        <dbReference type="EMBL" id="OWR00657.1"/>
    </source>
</evidence>
<feature type="domain" description="GGDEF" evidence="3">
    <location>
        <begin position="201"/>
        <end position="328"/>
    </location>
</feature>
<dbReference type="GO" id="GO:0052621">
    <property type="term" value="F:diguanylate cyclase activity"/>
    <property type="evidence" value="ECO:0007669"/>
    <property type="project" value="UniProtKB-EC"/>
</dbReference>
<feature type="transmembrane region" description="Helical" evidence="2">
    <location>
        <begin position="28"/>
        <end position="46"/>
    </location>
</feature>
<name>A0A254MZ48_9BURK</name>
<evidence type="ECO:0000259" key="3">
    <source>
        <dbReference type="PROSITE" id="PS50887"/>
    </source>
</evidence>
<dbReference type="InterPro" id="IPR043128">
    <property type="entry name" value="Rev_trsase/Diguanyl_cyclase"/>
</dbReference>
<evidence type="ECO:0000313" key="5">
    <source>
        <dbReference type="Proteomes" id="UP000197446"/>
    </source>
</evidence>
<dbReference type="PANTHER" id="PTHR45138">
    <property type="entry name" value="REGULATORY COMPONENTS OF SENSORY TRANSDUCTION SYSTEM"/>
    <property type="match status" value="1"/>
</dbReference>
<proteinExistence type="predicted"/>
<keyword evidence="2" id="KW-0472">Membrane</keyword>
<keyword evidence="2" id="KW-0812">Transmembrane</keyword>
<dbReference type="GO" id="GO:0043709">
    <property type="term" value="P:cell adhesion involved in single-species biofilm formation"/>
    <property type="evidence" value="ECO:0007669"/>
    <property type="project" value="TreeGrafter"/>
</dbReference>
<dbReference type="Proteomes" id="UP000197446">
    <property type="component" value="Unassembled WGS sequence"/>
</dbReference>
<dbReference type="SMART" id="SM00267">
    <property type="entry name" value="GGDEF"/>
    <property type="match status" value="1"/>
</dbReference>
<feature type="transmembrane region" description="Helical" evidence="2">
    <location>
        <begin position="58"/>
        <end position="77"/>
    </location>
</feature>
<dbReference type="PROSITE" id="PS50887">
    <property type="entry name" value="GGDEF"/>
    <property type="match status" value="1"/>
</dbReference>
<dbReference type="Pfam" id="PF00990">
    <property type="entry name" value="GGDEF"/>
    <property type="match status" value="1"/>
</dbReference>
<reference evidence="4 5" key="1">
    <citation type="journal article" date="2007" name="Int. J. Syst. Evol. Microbiol.">
        <title>Description of Pelomonas aquatica sp. nov. and Pelomonas puraquae sp. nov., isolated from industrial and haemodialysis water.</title>
        <authorList>
            <person name="Gomila M."/>
            <person name="Bowien B."/>
            <person name="Falsen E."/>
            <person name="Moore E.R."/>
            <person name="Lalucat J."/>
        </authorList>
    </citation>
    <scope>NUCLEOTIDE SEQUENCE [LARGE SCALE GENOMIC DNA]</scope>
    <source>
        <strain evidence="4 5">CCUG 52769</strain>
    </source>
</reference>
<dbReference type="SUPFAM" id="SSF55073">
    <property type="entry name" value="Nucleotide cyclase"/>
    <property type="match status" value="1"/>
</dbReference>
<dbReference type="OrthoDB" id="8901019at2"/>
<dbReference type="EMBL" id="NISI01000016">
    <property type="protein sequence ID" value="OWR00657.1"/>
    <property type="molecule type" value="Genomic_DNA"/>
</dbReference>
<dbReference type="RefSeq" id="WP_088485884.1">
    <property type="nucleotide sequence ID" value="NZ_NISI01000016.1"/>
</dbReference>
<dbReference type="EC" id="2.7.7.65" evidence="1"/>
<feature type="transmembrane region" description="Helical" evidence="2">
    <location>
        <begin position="89"/>
        <end position="109"/>
    </location>
</feature>
<protein>
    <recommendedName>
        <fullName evidence="1">diguanylate cyclase</fullName>
        <ecNumber evidence="1">2.7.7.65</ecNumber>
    </recommendedName>
</protein>
<keyword evidence="5" id="KW-1185">Reference proteome</keyword>
<dbReference type="GO" id="GO:1902201">
    <property type="term" value="P:negative regulation of bacterial-type flagellum-dependent cell motility"/>
    <property type="evidence" value="ECO:0007669"/>
    <property type="project" value="TreeGrafter"/>
</dbReference>
<dbReference type="FunFam" id="3.30.70.270:FF:000001">
    <property type="entry name" value="Diguanylate cyclase domain protein"/>
    <property type="match status" value="1"/>
</dbReference>
<dbReference type="CDD" id="cd01949">
    <property type="entry name" value="GGDEF"/>
    <property type="match status" value="1"/>
</dbReference>
<feature type="transmembrane region" description="Helical" evidence="2">
    <location>
        <begin position="129"/>
        <end position="147"/>
    </location>
</feature>
<gene>
    <name evidence="4" type="ORF">CDO81_24500</name>
</gene>
<dbReference type="GO" id="GO:0005886">
    <property type="term" value="C:plasma membrane"/>
    <property type="evidence" value="ECO:0007669"/>
    <property type="project" value="TreeGrafter"/>
</dbReference>
<keyword evidence="2" id="KW-1133">Transmembrane helix</keyword>
<dbReference type="InterPro" id="IPR050469">
    <property type="entry name" value="Diguanylate_Cyclase"/>
</dbReference>
<dbReference type="InterPro" id="IPR029787">
    <property type="entry name" value="Nucleotide_cyclase"/>
</dbReference>
<evidence type="ECO:0000256" key="1">
    <source>
        <dbReference type="ARBA" id="ARBA00012528"/>
    </source>
</evidence>
<dbReference type="NCBIfam" id="TIGR00254">
    <property type="entry name" value="GGDEF"/>
    <property type="match status" value="1"/>
</dbReference>
<dbReference type="InterPro" id="IPR000160">
    <property type="entry name" value="GGDEF_dom"/>
</dbReference>
<dbReference type="PANTHER" id="PTHR45138:SF24">
    <property type="entry name" value="DIGUANYLATE CYCLASE DGCC-RELATED"/>
    <property type="match status" value="1"/>
</dbReference>
<sequence length="328" mass="35976">MQVVLQAFQRLFAMPKADDTWARRAARTVLEVTLVLLGFTSLSFLVSHLDFEDVTARTVVAIVVGSAYAALYTAVVLRHSRMPQAWSSVALLVLELAMLAILLPFLVGLSHLVVPKRFLDLFVGTTNETAWGILVFLAVVLFASRGWGRYVGRSARIAAANETSRVYERLAHEDVLTGLPNRRRFEQDATAWLSESAAGGGGVSLLMIDVNRFKFINDTYTHNIGDEVLKGIAEVLRSNVRKTDLAARLAGDEFVVVLRDADEGFARQMAQRLMDAVSRRDWSTIAAGLPVSISVGYATAAKGEALVDLMLRSDQQMYAIKQAGRTAS</sequence>
<accession>A0A254MZ48</accession>
<evidence type="ECO:0000256" key="2">
    <source>
        <dbReference type="SAM" id="Phobius"/>
    </source>
</evidence>
<dbReference type="AlphaFoldDB" id="A0A254MZ48"/>